<keyword evidence="1" id="KW-1133">Transmembrane helix</keyword>
<name>A0A0N7LRD5_9RHOB</name>
<feature type="transmembrane region" description="Helical" evidence="1">
    <location>
        <begin position="77"/>
        <end position="100"/>
    </location>
</feature>
<keyword evidence="1" id="KW-0812">Transmembrane</keyword>
<keyword evidence="1" id="KW-0472">Membrane</keyword>
<feature type="transmembrane region" description="Helical" evidence="1">
    <location>
        <begin position="48"/>
        <end position="65"/>
    </location>
</feature>
<organism evidence="2 3">
    <name type="scientific">Ruegeria atlantica</name>
    <dbReference type="NCBI Taxonomy" id="81569"/>
    <lineage>
        <taxon>Bacteria</taxon>
        <taxon>Pseudomonadati</taxon>
        <taxon>Pseudomonadota</taxon>
        <taxon>Alphaproteobacteria</taxon>
        <taxon>Rhodobacterales</taxon>
        <taxon>Roseobacteraceae</taxon>
        <taxon>Ruegeria</taxon>
    </lineage>
</organism>
<dbReference type="EMBL" id="CYPU01000074">
    <property type="protein sequence ID" value="CUH50516.1"/>
    <property type="molecule type" value="Genomic_DNA"/>
</dbReference>
<dbReference type="RefSeq" id="WP_145975050.1">
    <property type="nucleotide sequence ID" value="NZ_CYPU01000074.1"/>
</dbReference>
<dbReference type="AlphaFoldDB" id="A0A0N7LRD5"/>
<accession>A0A0N7LRD5</accession>
<reference evidence="2 3" key="1">
    <citation type="submission" date="2015-09" db="EMBL/GenBank/DDBJ databases">
        <authorList>
            <consortium name="Swine Surveillance"/>
        </authorList>
    </citation>
    <scope>NUCLEOTIDE SEQUENCE [LARGE SCALE GENOMIC DNA]</scope>
    <source>
        <strain evidence="2 3">CECT 4292</strain>
    </source>
</reference>
<evidence type="ECO:0000313" key="3">
    <source>
        <dbReference type="Proteomes" id="UP000050783"/>
    </source>
</evidence>
<proteinExistence type="predicted"/>
<dbReference type="OrthoDB" id="7433288at2"/>
<evidence type="ECO:0000313" key="2">
    <source>
        <dbReference type="EMBL" id="CUH50516.1"/>
    </source>
</evidence>
<feature type="transmembrane region" description="Helical" evidence="1">
    <location>
        <begin position="12"/>
        <end position="42"/>
    </location>
</feature>
<gene>
    <name evidence="2" type="ORF">RUA4292_04725</name>
</gene>
<evidence type="ECO:0000256" key="1">
    <source>
        <dbReference type="SAM" id="Phobius"/>
    </source>
</evidence>
<dbReference type="Proteomes" id="UP000050783">
    <property type="component" value="Unassembled WGS sequence"/>
</dbReference>
<protein>
    <submittedName>
        <fullName evidence="2">Uncharacterized protein</fullName>
    </submittedName>
</protein>
<sequence>MQGPHTIKNSQIILIGLSTYIAMAWLLTGNVFRPIFFLTFWIDRLGAPYWPALLLVGIGLSLIIAKGMGRIGFDKQTTFGLFVFFSMCLSTGLIAAYASYLRLKESAAFQADREFRNSFFASLRNAPADFQFFLHGAALKDCVPYTWSYSYMAYGELSKNIAINVLPYEWLDECAIEADR</sequence>
<dbReference type="GeneID" id="55495842"/>